<sequence length="169" mass="18884">MSKSSNNFSGCVCCVPLDNWESIQCLNWCETHSPRWCAEVPNGSTYFSNNIFDSLGMSAPTVKYRQLLLTEGPNVSLSGTGFQCSMLSMEKLVDRVIWDPKAVSYYVFGVVIQNSQPGLLTLGRPELDNDGSAGRDRCVAYDKQLANLESQHMDSDLRETSMIYITFQN</sequence>
<reference evidence="1" key="1">
    <citation type="submission" date="2023-03" db="EMBL/GenBank/DDBJ databases">
        <title>Massive genome expansion in bonnet fungi (Mycena s.s.) driven by repeated elements and novel gene families across ecological guilds.</title>
        <authorList>
            <consortium name="Lawrence Berkeley National Laboratory"/>
            <person name="Harder C.B."/>
            <person name="Miyauchi S."/>
            <person name="Viragh M."/>
            <person name="Kuo A."/>
            <person name="Thoen E."/>
            <person name="Andreopoulos B."/>
            <person name="Lu D."/>
            <person name="Skrede I."/>
            <person name="Drula E."/>
            <person name="Henrissat B."/>
            <person name="Morin E."/>
            <person name="Kohler A."/>
            <person name="Barry K."/>
            <person name="LaButti K."/>
            <person name="Morin E."/>
            <person name="Salamov A."/>
            <person name="Lipzen A."/>
            <person name="Mereny Z."/>
            <person name="Hegedus B."/>
            <person name="Baldrian P."/>
            <person name="Stursova M."/>
            <person name="Weitz H."/>
            <person name="Taylor A."/>
            <person name="Grigoriev I.V."/>
            <person name="Nagy L.G."/>
            <person name="Martin F."/>
            <person name="Kauserud H."/>
        </authorList>
    </citation>
    <scope>NUCLEOTIDE SEQUENCE</scope>
    <source>
        <strain evidence="1">CBHHK067</strain>
    </source>
</reference>
<dbReference type="Proteomes" id="UP001221757">
    <property type="component" value="Unassembled WGS sequence"/>
</dbReference>
<evidence type="ECO:0000313" key="1">
    <source>
        <dbReference type="EMBL" id="KAJ7699516.1"/>
    </source>
</evidence>
<dbReference type="EMBL" id="JARKIE010000022">
    <property type="protein sequence ID" value="KAJ7699516.1"/>
    <property type="molecule type" value="Genomic_DNA"/>
</dbReference>
<proteinExistence type="predicted"/>
<keyword evidence="2" id="KW-1185">Reference proteome</keyword>
<gene>
    <name evidence="1" type="ORF">B0H17DRAFT_1129132</name>
</gene>
<dbReference type="AlphaFoldDB" id="A0AAD7DWG0"/>
<name>A0AAD7DWG0_MYCRO</name>
<comment type="caution">
    <text evidence="1">The sequence shown here is derived from an EMBL/GenBank/DDBJ whole genome shotgun (WGS) entry which is preliminary data.</text>
</comment>
<protein>
    <submittedName>
        <fullName evidence="1">Uncharacterized protein</fullName>
    </submittedName>
</protein>
<evidence type="ECO:0000313" key="2">
    <source>
        <dbReference type="Proteomes" id="UP001221757"/>
    </source>
</evidence>
<accession>A0AAD7DWG0</accession>
<organism evidence="1 2">
    <name type="scientific">Mycena rosella</name>
    <name type="common">Pink bonnet</name>
    <name type="synonym">Agaricus rosellus</name>
    <dbReference type="NCBI Taxonomy" id="1033263"/>
    <lineage>
        <taxon>Eukaryota</taxon>
        <taxon>Fungi</taxon>
        <taxon>Dikarya</taxon>
        <taxon>Basidiomycota</taxon>
        <taxon>Agaricomycotina</taxon>
        <taxon>Agaricomycetes</taxon>
        <taxon>Agaricomycetidae</taxon>
        <taxon>Agaricales</taxon>
        <taxon>Marasmiineae</taxon>
        <taxon>Mycenaceae</taxon>
        <taxon>Mycena</taxon>
    </lineage>
</organism>